<dbReference type="Pfam" id="PF03466">
    <property type="entry name" value="LysR_substrate"/>
    <property type="match status" value="1"/>
</dbReference>
<dbReference type="RefSeq" id="WP_011212971.1">
    <property type="nucleotide sequence ID" value="NZ_CP021281.1"/>
</dbReference>
<dbReference type="SUPFAM" id="SSF46785">
    <property type="entry name" value="Winged helix' DNA-binding domain"/>
    <property type="match status" value="1"/>
</dbReference>
<proteinExistence type="inferred from homology"/>
<dbReference type="PANTHER" id="PTHR30537:SF5">
    <property type="entry name" value="HTH-TYPE TRANSCRIPTIONAL ACTIVATOR TTDR-RELATED"/>
    <property type="match status" value="1"/>
</dbReference>
<dbReference type="Proteomes" id="UP000277145">
    <property type="component" value="Unassembled WGS sequence"/>
</dbReference>
<name>A0A3A6UT69_LEGPN</name>
<evidence type="ECO:0000256" key="1">
    <source>
        <dbReference type="ARBA" id="ARBA00009437"/>
    </source>
</evidence>
<dbReference type="InterPro" id="IPR058163">
    <property type="entry name" value="LysR-type_TF_proteobact-type"/>
</dbReference>
<dbReference type="Gene3D" id="3.40.190.290">
    <property type="match status" value="1"/>
</dbReference>
<evidence type="ECO:0000256" key="4">
    <source>
        <dbReference type="ARBA" id="ARBA00023163"/>
    </source>
</evidence>
<dbReference type="EMBL" id="QWDR01000001">
    <property type="protein sequence ID" value="RJY33741.1"/>
    <property type="molecule type" value="Genomic_DNA"/>
</dbReference>
<dbReference type="GO" id="GO:0003700">
    <property type="term" value="F:DNA-binding transcription factor activity"/>
    <property type="evidence" value="ECO:0007669"/>
    <property type="project" value="InterPro"/>
</dbReference>
<evidence type="ECO:0000259" key="5">
    <source>
        <dbReference type="PROSITE" id="PS50931"/>
    </source>
</evidence>
<dbReference type="Gene3D" id="1.10.10.10">
    <property type="entry name" value="Winged helix-like DNA-binding domain superfamily/Winged helix DNA-binding domain"/>
    <property type="match status" value="1"/>
</dbReference>
<sequence>MSKFDQITYFIAVVEEHGFAAAARKFGVSTAAVSRQITRLEAELKAELLVRTTRKLSLTEIGARYYQQCKKTLLELNEAEIAIASSRNEAVGILNVTSSRYFAMRFLLPYLPEFMELNPKLQIKIELAERFPDLAQENVDVLFGVSMEGPPELVRKRVSTTRYVLCASPDYLAENGIPKTPSELGKHRYITHSMRNPDNLVTFKNNEQIYVKPVLWLNDSRALCECALLGMGIIKLHEYIVAEALQDGRLIEVLPEFQESSLSVYLYYQASRYLQPKIRRFIDFFTKQQ</sequence>
<dbReference type="GO" id="GO:0003677">
    <property type="term" value="F:DNA binding"/>
    <property type="evidence" value="ECO:0007669"/>
    <property type="project" value="UniProtKB-KW"/>
</dbReference>
<evidence type="ECO:0000313" key="7">
    <source>
        <dbReference type="Proteomes" id="UP000277145"/>
    </source>
</evidence>
<protein>
    <submittedName>
        <fullName evidence="6">LysR family transcriptional regulator</fullName>
    </submittedName>
</protein>
<dbReference type="CDD" id="cd08422">
    <property type="entry name" value="PBP2_CrgA_like"/>
    <property type="match status" value="1"/>
</dbReference>
<dbReference type="AlphaFoldDB" id="A0A3A6UT69"/>
<comment type="similarity">
    <text evidence="1">Belongs to the LysR transcriptional regulatory family.</text>
</comment>
<dbReference type="FunFam" id="1.10.10.10:FF:000001">
    <property type="entry name" value="LysR family transcriptional regulator"/>
    <property type="match status" value="1"/>
</dbReference>
<dbReference type="InterPro" id="IPR005119">
    <property type="entry name" value="LysR_subst-bd"/>
</dbReference>
<organism evidence="6 7">
    <name type="scientific">Legionella pneumophila subsp. pneumophila</name>
    <dbReference type="NCBI Taxonomy" id="91891"/>
    <lineage>
        <taxon>Bacteria</taxon>
        <taxon>Pseudomonadati</taxon>
        <taxon>Pseudomonadota</taxon>
        <taxon>Gammaproteobacteria</taxon>
        <taxon>Legionellales</taxon>
        <taxon>Legionellaceae</taxon>
        <taxon>Legionella</taxon>
    </lineage>
</organism>
<evidence type="ECO:0000256" key="2">
    <source>
        <dbReference type="ARBA" id="ARBA00023015"/>
    </source>
</evidence>
<feature type="domain" description="HTH lysR-type" evidence="5">
    <location>
        <begin position="1"/>
        <end position="59"/>
    </location>
</feature>
<evidence type="ECO:0000256" key="3">
    <source>
        <dbReference type="ARBA" id="ARBA00023125"/>
    </source>
</evidence>
<dbReference type="PANTHER" id="PTHR30537">
    <property type="entry name" value="HTH-TYPE TRANSCRIPTIONAL REGULATOR"/>
    <property type="match status" value="1"/>
</dbReference>
<comment type="caution">
    <text evidence="6">The sequence shown here is derived from an EMBL/GenBank/DDBJ whole genome shotgun (WGS) entry which is preliminary data.</text>
</comment>
<dbReference type="InterPro" id="IPR036390">
    <property type="entry name" value="WH_DNA-bd_sf"/>
</dbReference>
<dbReference type="Pfam" id="PF00126">
    <property type="entry name" value="HTH_1"/>
    <property type="match status" value="1"/>
</dbReference>
<dbReference type="InterPro" id="IPR000847">
    <property type="entry name" value="LysR_HTH_N"/>
</dbReference>
<keyword evidence="4" id="KW-0804">Transcription</keyword>
<gene>
    <name evidence="6" type="ORF">D1H98_02760</name>
</gene>
<reference evidence="6 7" key="1">
    <citation type="submission" date="2018-08" db="EMBL/GenBank/DDBJ databases">
        <title>Genome Sequences of Legionella pneumophila subsp. pneumophila Isolates, Recovered from a Drinking Water System in a Large Builging.</title>
        <authorList>
            <person name="Gomez-Alvarez V."/>
            <person name="Boczek L."/>
            <person name="King D."/>
            <person name="Pemberton A."/>
            <person name="Pfaller S."/>
            <person name="Rodgers M."/>
            <person name="Santodomingo J."/>
            <person name="Revetta R."/>
        </authorList>
    </citation>
    <scope>NUCLEOTIDE SEQUENCE [LARGE SCALE GENOMIC DNA]</scope>
    <source>
        <strain evidence="6 7">L01C.1</strain>
    </source>
</reference>
<dbReference type="SUPFAM" id="SSF53850">
    <property type="entry name" value="Periplasmic binding protein-like II"/>
    <property type="match status" value="1"/>
</dbReference>
<keyword evidence="3" id="KW-0238">DNA-binding</keyword>
<dbReference type="InterPro" id="IPR036388">
    <property type="entry name" value="WH-like_DNA-bd_sf"/>
</dbReference>
<evidence type="ECO:0000313" key="6">
    <source>
        <dbReference type="EMBL" id="RJY33741.1"/>
    </source>
</evidence>
<keyword evidence="2" id="KW-0805">Transcription regulation</keyword>
<dbReference type="PROSITE" id="PS50931">
    <property type="entry name" value="HTH_LYSR"/>
    <property type="match status" value="1"/>
</dbReference>
<accession>A0A3A6UT69</accession>